<protein>
    <recommendedName>
        <fullName evidence="3">Lipoprotein</fullName>
    </recommendedName>
</protein>
<sequence>MRRREFLAGGTALLALPAAGCIHPPVVLDMSEATLTDIADERSDRLAPDSEEHDIVTAARNNSSVTRTRPGKLFDDANAVRVGRTFYEVTETAIDTVEVTTYELHIDFNPGDATPSRGEIEYAELPPADAERLDDAVTLGSRRTAEGDDISVRYGRAAEVGESVFVPDPEYDILVHDGDRYRVTVTSERDTWETYRYAVTEVAAGLSEFVEPIRERYRFTLSGLSEAEREVVETAIDEGYFEESDAFQSLVERFHAHEKLSGDDAYGTWLVRYEGTEYLAYSEWE</sequence>
<dbReference type="EMBL" id="BAAADU010000002">
    <property type="protein sequence ID" value="GAA0657378.1"/>
    <property type="molecule type" value="Genomic_DNA"/>
</dbReference>
<name>A0AAV3T5G6_9EURY</name>
<proteinExistence type="predicted"/>
<dbReference type="RefSeq" id="WP_227259720.1">
    <property type="nucleotide sequence ID" value="NZ_BAAADU010000002.1"/>
</dbReference>
<evidence type="ECO:0008006" key="3">
    <source>
        <dbReference type="Google" id="ProtNLM"/>
    </source>
</evidence>
<dbReference type="AlphaFoldDB" id="A0AAV3T5G6"/>
<evidence type="ECO:0000313" key="2">
    <source>
        <dbReference type="Proteomes" id="UP001500194"/>
    </source>
</evidence>
<comment type="caution">
    <text evidence="1">The sequence shown here is derived from an EMBL/GenBank/DDBJ whole genome shotgun (WGS) entry which is preliminary data.</text>
</comment>
<organism evidence="1 2">
    <name type="scientific">Salarchaeum japonicum</name>
    <dbReference type="NCBI Taxonomy" id="555573"/>
    <lineage>
        <taxon>Archaea</taxon>
        <taxon>Methanobacteriati</taxon>
        <taxon>Methanobacteriota</taxon>
        <taxon>Stenosarchaea group</taxon>
        <taxon>Halobacteria</taxon>
        <taxon>Halobacteriales</taxon>
        <taxon>Halobacteriaceae</taxon>
    </lineage>
</organism>
<reference evidence="1 2" key="1">
    <citation type="journal article" date="2019" name="Int. J. Syst. Evol. Microbiol.">
        <title>The Global Catalogue of Microorganisms (GCM) 10K type strain sequencing project: providing services to taxonomists for standard genome sequencing and annotation.</title>
        <authorList>
            <consortium name="The Broad Institute Genomics Platform"/>
            <consortium name="The Broad Institute Genome Sequencing Center for Infectious Disease"/>
            <person name="Wu L."/>
            <person name="Ma J."/>
        </authorList>
    </citation>
    <scope>NUCLEOTIDE SEQUENCE [LARGE SCALE GENOMIC DNA]</scope>
    <source>
        <strain evidence="1 2">JCM 16327</strain>
    </source>
</reference>
<evidence type="ECO:0000313" key="1">
    <source>
        <dbReference type="EMBL" id="GAA0657378.1"/>
    </source>
</evidence>
<dbReference type="GeneID" id="68573130"/>
<accession>A0AAV3T5G6</accession>
<dbReference type="Proteomes" id="UP001500194">
    <property type="component" value="Unassembled WGS sequence"/>
</dbReference>
<keyword evidence="2" id="KW-1185">Reference proteome</keyword>
<gene>
    <name evidence="1" type="ORF">GCM10009019_21890</name>
</gene>